<proteinExistence type="predicted"/>
<keyword evidence="3" id="KW-0862">Zinc</keyword>
<evidence type="ECO:0000259" key="5">
    <source>
        <dbReference type="PROSITE" id="PS50178"/>
    </source>
</evidence>
<dbReference type="EMBL" id="JBIMZQ010000024">
    <property type="protein sequence ID" value="KAL3664208.1"/>
    <property type="molecule type" value="Genomic_DNA"/>
</dbReference>
<evidence type="ECO:0000313" key="6">
    <source>
        <dbReference type="EMBL" id="KAL3664208.1"/>
    </source>
</evidence>
<comment type="caution">
    <text evidence="6">The sequence shown here is derived from an EMBL/GenBank/DDBJ whole genome shotgun (WGS) entry which is preliminary data.</text>
</comment>
<dbReference type="InterPro" id="IPR013083">
    <property type="entry name" value="Znf_RING/FYVE/PHD"/>
</dbReference>
<dbReference type="PANTHER" id="PTHR43102:SF2">
    <property type="entry name" value="GAF DOMAIN-CONTAINING PROTEIN"/>
    <property type="match status" value="1"/>
</dbReference>
<protein>
    <recommendedName>
        <fullName evidence="5">FYVE-type domain-containing protein</fullName>
    </recommendedName>
</protein>
<feature type="domain" description="FYVE-type" evidence="5">
    <location>
        <begin position="328"/>
        <end position="406"/>
    </location>
</feature>
<dbReference type="SMART" id="SM00064">
    <property type="entry name" value="FYVE"/>
    <property type="match status" value="1"/>
</dbReference>
<keyword evidence="2 4" id="KW-0863">Zinc-finger</keyword>
<dbReference type="AlphaFoldDB" id="A0ABD3FBS0"/>
<dbReference type="InterPro" id="IPR011011">
    <property type="entry name" value="Znf_FYVE_PHD"/>
</dbReference>
<dbReference type="Proteomes" id="UP001632037">
    <property type="component" value="Unassembled WGS sequence"/>
</dbReference>
<accession>A0ABD3FBS0</accession>
<evidence type="ECO:0000256" key="1">
    <source>
        <dbReference type="ARBA" id="ARBA00022723"/>
    </source>
</evidence>
<dbReference type="GO" id="GO:0008270">
    <property type="term" value="F:zinc ion binding"/>
    <property type="evidence" value="ECO:0007669"/>
    <property type="project" value="UniProtKB-KW"/>
</dbReference>
<dbReference type="InterPro" id="IPR017455">
    <property type="entry name" value="Znf_FYVE-rel"/>
</dbReference>
<organism evidence="6 7">
    <name type="scientific">Phytophthora oleae</name>
    <dbReference type="NCBI Taxonomy" id="2107226"/>
    <lineage>
        <taxon>Eukaryota</taxon>
        <taxon>Sar</taxon>
        <taxon>Stramenopiles</taxon>
        <taxon>Oomycota</taxon>
        <taxon>Peronosporomycetes</taxon>
        <taxon>Peronosporales</taxon>
        <taxon>Peronosporaceae</taxon>
        <taxon>Phytophthora</taxon>
    </lineage>
</organism>
<evidence type="ECO:0000313" key="7">
    <source>
        <dbReference type="Proteomes" id="UP001632037"/>
    </source>
</evidence>
<evidence type="ECO:0000256" key="3">
    <source>
        <dbReference type="ARBA" id="ARBA00022833"/>
    </source>
</evidence>
<keyword evidence="7" id="KW-1185">Reference proteome</keyword>
<reference evidence="6 7" key="1">
    <citation type="submission" date="2024-09" db="EMBL/GenBank/DDBJ databases">
        <title>Genome sequencing and assembly of Phytophthora oleae, isolate VK10A, causative agent of rot of olive drupes.</title>
        <authorList>
            <person name="Conti Taguali S."/>
            <person name="Riolo M."/>
            <person name="La Spada F."/>
            <person name="Cacciola S.O."/>
            <person name="Dionisio G."/>
        </authorList>
    </citation>
    <scope>NUCLEOTIDE SEQUENCE [LARGE SCALE GENOMIC DNA]</scope>
    <source>
        <strain evidence="6 7">VK10A</strain>
    </source>
</reference>
<dbReference type="Gene3D" id="3.30.40.10">
    <property type="entry name" value="Zinc/RING finger domain, C3HC4 (zinc finger)"/>
    <property type="match status" value="1"/>
</dbReference>
<dbReference type="InterPro" id="IPR023393">
    <property type="entry name" value="START-like_dom_sf"/>
</dbReference>
<gene>
    <name evidence="6" type="ORF">V7S43_010537</name>
</gene>
<dbReference type="Gene3D" id="3.30.530.20">
    <property type="match status" value="1"/>
</dbReference>
<dbReference type="Pfam" id="PF01363">
    <property type="entry name" value="FYVE"/>
    <property type="match status" value="1"/>
</dbReference>
<dbReference type="SUPFAM" id="SSF57903">
    <property type="entry name" value="FYVE/PHD zinc finger"/>
    <property type="match status" value="1"/>
</dbReference>
<dbReference type="InterPro" id="IPR000306">
    <property type="entry name" value="Znf_FYVE"/>
</dbReference>
<dbReference type="PANTHER" id="PTHR43102">
    <property type="entry name" value="SLR1143 PROTEIN"/>
    <property type="match status" value="1"/>
</dbReference>
<evidence type="ECO:0000256" key="4">
    <source>
        <dbReference type="PROSITE-ProRule" id="PRU00091"/>
    </source>
</evidence>
<name>A0ABD3FBS0_9STRA</name>
<dbReference type="PROSITE" id="PS50178">
    <property type="entry name" value="ZF_FYVE"/>
    <property type="match status" value="1"/>
</dbReference>
<sequence length="419" mass="46646">MSRTAQCKTTGHAPTARILRRVREDATDLALLVTSTPADSWKFVNETNNCRLYELTGDSLPHCISTVDTFGAGGGGHPSEFYMVRAVTTLDADVDELLLFLKTTHTQTYQEVMKKLFGKLVENGVTLDKLTCTTPPASAQDPNGDWRSYTEDDAYAANWLTLRSLSKLGGVDLCHDFTMMCYQDIFERNPDKTVERLGMRQGRRAVHDVASHSLIGVHTFSSMNFSDIPELPKSSKTERLHFRNSGLVVETTNEPSSVRVSFFLSLMPNKNILKTVAASPRIRAAQSHGSSLAKKYVKWLQGLAACLGNLTEAEKPGVTIERLTKMEWVESDHCFICLKSFGTLIMRRCHHCRFCGEAVCSACSGFIDMSAFDVSYVERGDDGDAKHRREEAAETRGCVTCIAELQMNLSPTTHECERF</sequence>
<keyword evidence="1" id="KW-0479">Metal-binding</keyword>
<evidence type="ECO:0000256" key="2">
    <source>
        <dbReference type="ARBA" id="ARBA00022771"/>
    </source>
</evidence>